<dbReference type="InterPro" id="IPR002060">
    <property type="entry name" value="Squ/phyt_synthse"/>
</dbReference>
<gene>
    <name evidence="9" type="ORF">SNE40_007764</name>
</gene>
<evidence type="ECO:0000256" key="1">
    <source>
        <dbReference type="ARBA" id="ARBA00004273"/>
    </source>
</evidence>
<comment type="caution">
    <text evidence="9">The sequence shown here is derived from an EMBL/GenBank/DDBJ whole genome shotgun (WGS) entry which is preliminary data.</text>
</comment>
<comment type="subcellular location">
    <subcellularLocation>
        <location evidence="1">Mitochondrion inner membrane</location>
    </subcellularLocation>
</comment>
<organism evidence="9 10">
    <name type="scientific">Patella caerulea</name>
    <name type="common">Rayed Mediterranean limpet</name>
    <dbReference type="NCBI Taxonomy" id="87958"/>
    <lineage>
        <taxon>Eukaryota</taxon>
        <taxon>Metazoa</taxon>
        <taxon>Spiralia</taxon>
        <taxon>Lophotrochozoa</taxon>
        <taxon>Mollusca</taxon>
        <taxon>Gastropoda</taxon>
        <taxon>Patellogastropoda</taxon>
        <taxon>Patelloidea</taxon>
        <taxon>Patellidae</taxon>
        <taxon>Patella</taxon>
    </lineage>
</organism>
<evidence type="ECO:0000313" key="9">
    <source>
        <dbReference type="EMBL" id="KAK6185558.1"/>
    </source>
</evidence>
<evidence type="ECO:0000256" key="2">
    <source>
        <dbReference type="ARBA" id="ARBA00022792"/>
    </source>
</evidence>
<dbReference type="InterPro" id="IPR008949">
    <property type="entry name" value="Isoprenoid_synthase_dom_sf"/>
</dbReference>
<evidence type="ECO:0000256" key="5">
    <source>
        <dbReference type="ARBA" id="ARBA00023136"/>
    </source>
</evidence>
<protein>
    <recommendedName>
        <fullName evidence="8">NADH dehydrogenase (ubiquinone) complex I, assembly factor 6</fullName>
    </recommendedName>
</protein>
<dbReference type="AlphaFoldDB" id="A0AAN8K585"/>
<dbReference type="GO" id="GO:0005743">
    <property type="term" value="C:mitochondrial inner membrane"/>
    <property type="evidence" value="ECO:0007669"/>
    <property type="project" value="UniProtKB-SubCell"/>
</dbReference>
<dbReference type="Gene3D" id="1.10.600.10">
    <property type="entry name" value="Farnesyl Diphosphate Synthase"/>
    <property type="match status" value="1"/>
</dbReference>
<keyword evidence="10" id="KW-1185">Reference proteome</keyword>
<evidence type="ECO:0000256" key="8">
    <source>
        <dbReference type="ARBA" id="ARBA00069034"/>
    </source>
</evidence>
<dbReference type="EMBL" id="JAZGQO010000006">
    <property type="protein sequence ID" value="KAK6185558.1"/>
    <property type="molecule type" value="Genomic_DNA"/>
</dbReference>
<comment type="similarity">
    <text evidence="6">Belongs to the NDUFAF6 family.</text>
</comment>
<dbReference type="Pfam" id="PF00494">
    <property type="entry name" value="SQS_PSY"/>
    <property type="match status" value="1"/>
</dbReference>
<name>A0AAN8K585_PATCE</name>
<evidence type="ECO:0000256" key="3">
    <source>
        <dbReference type="ARBA" id="ARBA00022946"/>
    </source>
</evidence>
<keyword evidence="4" id="KW-0496">Mitochondrion</keyword>
<comment type="function">
    <text evidence="7">Involved in the assembly of mitochondrial NADH:ubiquinone oxidoreductase complex (complex I) at early stages. May play a role in the biogenesis of complex I subunit MT-ND1.</text>
</comment>
<dbReference type="GO" id="GO:0032981">
    <property type="term" value="P:mitochondrial respiratory chain complex I assembly"/>
    <property type="evidence" value="ECO:0007669"/>
    <property type="project" value="TreeGrafter"/>
</dbReference>
<evidence type="ECO:0000256" key="7">
    <source>
        <dbReference type="ARBA" id="ARBA00056665"/>
    </source>
</evidence>
<evidence type="ECO:0000256" key="4">
    <source>
        <dbReference type="ARBA" id="ARBA00023128"/>
    </source>
</evidence>
<dbReference type="SUPFAM" id="SSF48576">
    <property type="entry name" value="Terpenoid synthases"/>
    <property type="match status" value="1"/>
</dbReference>
<sequence length="391" mass="45404">MALTWCRRKSLWSKSRNFTRIVLDINSPVGRLQTTIFKQANIRYYSSKTTTTRQPNQRDYCIDLVRYWYNQKISPVKPMRYDRAGVTKRFFKSERKPGRQNLAGLSKLIYNQWSVLGTQFPSFRKHDYENYLSNLLLPGLSQRGAFAIRALNVELALIRDIVSEKNIGVMRLKFWQDNIDRIYQGSPPNTPVALELYGATQHLKLSKKWLANMVDARFEQMDDKSYTSIKHIEEFAEKGVCPINYLLLQCLGVENIHADHAASHIGKAQSIVTLLRAAPFHAGKKKVYLPMDLLIKNKVSQESVIRGKTDQPIKDVIYEIASIAHHHLKHARSFKSDVPKEACVAFLSTVSCEWYLKQLQIADFNIFDSRLQRRNNLLPLKLWLQKKKKIY</sequence>
<dbReference type="PANTHER" id="PTHR21181">
    <property type="match status" value="1"/>
</dbReference>
<accession>A0AAN8K585</accession>
<dbReference type="Proteomes" id="UP001347796">
    <property type="component" value="Unassembled WGS sequence"/>
</dbReference>
<keyword evidence="2" id="KW-0999">Mitochondrion inner membrane</keyword>
<dbReference type="PANTHER" id="PTHR21181:SF13">
    <property type="entry name" value="NADH DEHYDROGENASE (UBIQUINONE) COMPLEX I, ASSEMBLY FACTOR 6"/>
    <property type="match status" value="1"/>
</dbReference>
<reference evidence="9 10" key="1">
    <citation type="submission" date="2024-01" db="EMBL/GenBank/DDBJ databases">
        <title>The genome of the rayed Mediterranean limpet Patella caerulea (Linnaeus, 1758).</title>
        <authorList>
            <person name="Anh-Thu Weber A."/>
            <person name="Halstead-Nussloch G."/>
        </authorList>
    </citation>
    <scope>NUCLEOTIDE SEQUENCE [LARGE SCALE GENOMIC DNA]</scope>
    <source>
        <strain evidence="9">AATW-2023a</strain>
        <tissue evidence="9">Whole specimen</tissue>
    </source>
</reference>
<keyword evidence="5" id="KW-0472">Membrane</keyword>
<evidence type="ECO:0000313" key="10">
    <source>
        <dbReference type="Proteomes" id="UP001347796"/>
    </source>
</evidence>
<dbReference type="FunFam" id="1.10.600.10:FF:000013">
    <property type="entry name" value="NADH dehydrogenase (ubiquinone) complex I, assembly factor 6"/>
    <property type="match status" value="1"/>
</dbReference>
<proteinExistence type="inferred from homology"/>
<keyword evidence="3" id="KW-0809">Transit peptide</keyword>
<evidence type="ECO:0000256" key="6">
    <source>
        <dbReference type="ARBA" id="ARBA00038273"/>
    </source>
</evidence>